<keyword evidence="1" id="KW-1133">Transmembrane helix</keyword>
<keyword evidence="1" id="KW-0812">Transmembrane</keyword>
<gene>
    <name evidence="2" type="ORF">A3A02_00345</name>
</gene>
<proteinExistence type="predicted"/>
<keyword evidence="1" id="KW-0472">Membrane</keyword>
<dbReference type="Proteomes" id="UP000177376">
    <property type="component" value="Unassembled WGS sequence"/>
</dbReference>
<feature type="transmembrane region" description="Helical" evidence="1">
    <location>
        <begin position="83"/>
        <end position="102"/>
    </location>
</feature>
<feature type="transmembrane region" description="Helical" evidence="1">
    <location>
        <begin position="21"/>
        <end position="47"/>
    </location>
</feature>
<feature type="transmembrane region" description="Helical" evidence="1">
    <location>
        <begin position="53"/>
        <end position="71"/>
    </location>
</feature>
<sequence length="111" mass="12740">MKKYLSRWSIAKRKRISNAELLGFTVMFIINSLTLIFPVALLILFFYREIGSLEPIVASIVISLMFTYLALRIYLTIGKKKKLFWIIYLTITFVLLSLALYITNKLAGAGL</sequence>
<evidence type="ECO:0000313" key="2">
    <source>
        <dbReference type="EMBL" id="OGY52897.1"/>
    </source>
</evidence>
<organism evidence="2 3">
    <name type="scientific">Candidatus Buchananbacteria bacterium RIFCSPLOWO2_01_FULL_39_33</name>
    <dbReference type="NCBI Taxonomy" id="1797543"/>
    <lineage>
        <taxon>Bacteria</taxon>
        <taxon>Candidatus Buchananiibacteriota</taxon>
    </lineage>
</organism>
<dbReference type="AlphaFoldDB" id="A0A1G1YN80"/>
<accession>A0A1G1YN80</accession>
<evidence type="ECO:0000313" key="3">
    <source>
        <dbReference type="Proteomes" id="UP000177376"/>
    </source>
</evidence>
<protein>
    <submittedName>
        <fullName evidence="2">Uncharacterized protein</fullName>
    </submittedName>
</protein>
<evidence type="ECO:0000256" key="1">
    <source>
        <dbReference type="SAM" id="Phobius"/>
    </source>
</evidence>
<comment type="caution">
    <text evidence="2">The sequence shown here is derived from an EMBL/GenBank/DDBJ whole genome shotgun (WGS) entry which is preliminary data.</text>
</comment>
<dbReference type="EMBL" id="MHIM01000010">
    <property type="protein sequence ID" value="OGY52897.1"/>
    <property type="molecule type" value="Genomic_DNA"/>
</dbReference>
<name>A0A1G1YN80_9BACT</name>
<reference evidence="2 3" key="1">
    <citation type="journal article" date="2016" name="Nat. Commun.">
        <title>Thousands of microbial genomes shed light on interconnected biogeochemical processes in an aquifer system.</title>
        <authorList>
            <person name="Anantharaman K."/>
            <person name="Brown C.T."/>
            <person name="Hug L.A."/>
            <person name="Sharon I."/>
            <person name="Castelle C.J."/>
            <person name="Probst A.J."/>
            <person name="Thomas B.C."/>
            <person name="Singh A."/>
            <person name="Wilkins M.J."/>
            <person name="Karaoz U."/>
            <person name="Brodie E.L."/>
            <person name="Williams K.H."/>
            <person name="Hubbard S.S."/>
            <person name="Banfield J.F."/>
        </authorList>
    </citation>
    <scope>NUCLEOTIDE SEQUENCE [LARGE SCALE GENOMIC DNA]</scope>
</reference>